<dbReference type="GO" id="GO:0000271">
    <property type="term" value="P:polysaccharide biosynthetic process"/>
    <property type="evidence" value="ECO:0007669"/>
    <property type="project" value="TreeGrafter"/>
</dbReference>
<dbReference type="PANTHER" id="PTHR30244:SF36">
    <property type="entry name" value="3-OXO-GLUCOSE-6-PHOSPHATE:GLUTAMATE AMINOTRANSFERASE"/>
    <property type="match status" value="1"/>
</dbReference>
<dbReference type="PANTHER" id="PTHR30244">
    <property type="entry name" value="TRANSAMINASE"/>
    <property type="match status" value="1"/>
</dbReference>
<dbReference type="GO" id="GO:0008483">
    <property type="term" value="F:transaminase activity"/>
    <property type="evidence" value="ECO:0007669"/>
    <property type="project" value="TreeGrafter"/>
</dbReference>
<name>A0A1B0ZJC0_9MICO</name>
<dbReference type="KEGG" id="dva:DAD186_15310"/>
<dbReference type="InterPro" id="IPR015424">
    <property type="entry name" value="PyrdxlP-dep_Trfase"/>
</dbReference>
<dbReference type="AlphaFoldDB" id="A0A1B0ZJC0"/>
<gene>
    <name evidence="2" type="ORF">DAD186_15310</name>
</gene>
<protein>
    <submittedName>
        <fullName evidence="2">Uncharacterized protein</fullName>
    </submittedName>
</protein>
<dbReference type="Pfam" id="PF01041">
    <property type="entry name" value="DegT_DnrJ_EryC1"/>
    <property type="match status" value="1"/>
</dbReference>
<reference evidence="2 3" key="1">
    <citation type="submission" date="2015-06" db="EMBL/GenBank/DDBJ databases">
        <title>Investigation of pathophysiology for high-risk pregnancy and development of treatment modality based on it.</title>
        <authorList>
            <person name="Kim B.-C."/>
            <person name="Lim S."/>
        </authorList>
    </citation>
    <scope>NUCLEOTIDE SEQUENCE [LARGE SCALE GENOMIC DNA]</scope>
    <source>
        <strain evidence="2 3">AD1-86</strain>
    </source>
</reference>
<evidence type="ECO:0000313" key="3">
    <source>
        <dbReference type="Proteomes" id="UP000092596"/>
    </source>
</evidence>
<sequence>MRTVSIQSVYLYGQLAAMKHICEIVKKRSLWVGEDAAQAHDAIRKGKQVGTFGRMGIFSLCPTKNTD</sequence>
<dbReference type="Gene3D" id="3.40.640.10">
    <property type="entry name" value="Type I PLP-dependent aspartate aminotransferase-like (Major domain)"/>
    <property type="match status" value="1"/>
</dbReference>
<dbReference type="STRING" id="1630135.DAD186_15310"/>
<evidence type="ECO:0000256" key="1">
    <source>
        <dbReference type="ARBA" id="ARBA00022898"/>
    </source>
</evidence>
<dbReference type="InterPro" id="IPR000653">
    <property type="entry name" value="DegT/StrS_aminotransferase"/>
</dbReference>
<proteinExistence type="predicted"/>
<dbReference type="SUPFAM" id="SSF53383">
    <property type="entry name" value="PLP-dependent transferases"/>
    <property type="match status" value="1"/>
</dbReference>
<dbReference type="Proteomes" id="UP000092596">
    <property type="component" value="Chromosome"/>
</dbReference>
<dbReference type="EMBL" id="CP012117">
    <property type="protein sequence ID" value="ANP28081.1"/>
    <property type="molecule type" value="Genomic_DNA"/>
</dbReference>
<organism evidence="2 3">
    <name type="scientific">Dermabacter vaginalis</name>
    <dbReference type="NCBI Taxonomy" id="1630135"/>
    <lineage>
        <taxon>Bacteria</taxon>
        <taxon>Bacillati</taxon>
        <taxon>Actinomycetota</taxon>
        <taxon>Actinomycetes</taxon>
        <taxon>Micrococcales</taxon>
        <taxon>Dermabacteraceae</taxon>
        <taxon>Dermabacter</taxon>
    </lineage>
</organism>
<keyword evidence="1" id="KW-0663">Pyridoxal phosphate</keyword>
<dbReference type="InterPro" id="IPR015421">
    <property type="entry name" value="PyrdxlP-dep_Trfase_major"/>
</dbReference>
<dbReference type="GO" id="GO:0030170">
    <property type="term" value="F:pyridoxal phosphate binding"/>
    <property type="evidence" value="ECO:0007669"/>
    <property type="project" value="TreeGrafter"/>
</dbReference>
<accession>A0A1B0ZJC0</accession>
<evidence type="ECO:0000313" key="2">
    <source>
        <dbReference type="EMBL" id="ANP28081.1"/>
    </source>
</evidence>